<dbReference type="Gene3D" id="1.10.10.10">
    <property type="entry name" value="Winged helix-like DNA-binding domain superfamily/Winged helix DNA-binding domain"/>
    <property type="match status" value="2"/>
</dbReference>
<dbReference type="InParanoid" id="A2E7Y9"/>
<keyword evidence="3 5" id="KW-0238">DNA-binding</keyword>
<dbReference type="SUPFAM" id="SSF46785">
    <property type="entry name" value="Winged helix' DNA-binding domain"/>
    <property type="match status" value="1"/>
</dbReference>
<keyword evidence="2 5" id="KW-0805">Transcription regulation</keyword>
<dbReference type="PANTHER" id="PTHR12081:SF18">
    <property type="entry name" value="TRANSCRIPTION FACTOR E2F2-RELATED"/>
    <property type="match status" value="1"/>
</dbReference>
<evidence type="ECO:0000256" key="2">
    <source>
        <dbReference type="ARBA" id="ARBA00023015"/>
    </source>
</evidence>
<feature type="domain" description="E2F/DP family winged-helix DNA-binding" evidence="6">
    <location>
        <begin position="3"/>
        <end position="40"/>
    </location>
</feature>
<dbReference type="SMR" id="A2E7Y9"/>
<keyword evidence="5" id="KW-0539">Nucleus</keyword>
<keyword evidence="4 5" id="KW-0804">Transcription</keyword>
<comment type="subcellular location">
    <subcellularLocation>
        <location evidence="5">Nucleus</location>
    </subcellularLocation>
</comment>
<dbReference type="GO" id="GO:0090575">
    <property type="term" value="C:RNA polymerase II transcription regulator complex"/>
    <property type="evidence" value="ECO:0000318"/>
    <property type="project" value="GO_Central"/>
</dbReference>
<dbReference type="STRING" id="5722.A2E7Y9"/>
<dbReference type="Proteomes" id="UP000001542">
    <property type="component" value="Unassembled WGS sequence"/>
</dbReference>
<dbReference type="GO" id="GO:0006357">
    <property type="term" value="P:regulation of transcription by RNA polymerase II"/>
    <property type="evidence" value="ECO:0000318"/>
    <property type="project" value="GO_Central"/>
</dbReference>
<dbReference type="GO" id="GO:0000978">
    <property type="term" value="F:RNA polymerase II cis-regulatory region sequence-specific DNA binding"/>
    <property type="evidence" value="ECO:0000318"/>
    <property type="project" value="GO_Central"/>
</dbReference>
<protein>
    <recommendedName>
        <fullName evidence="6">E2F/DP family winged-helix DNA-binding domain-containing protein</fullName>
    </recommendedName>
</protein>
<proteinExistence type="inferred from homology"/>
<dbReference type="AlphaFoldDB" id="A2E7Y9"/>
<dbReference type="VEuPathDB" id="TrichDB:TVAG_127220"/>
<organism evidence="7 8">
    <name type="scientific">Trichomonas vaginalis (strain ATCC PRA-98 / G3)</name>
    <dbReference type="NCBI Taxonomy" id="412133"/>
    <lineage>
        <taxon>Eukaryota</taxon>
        <taxon>Metamonada</taxon>
        <taxon>Parabasalia</taxon>
        <taxon>Trichomonadida</taxon>
        <taxon>Trichomonadidae</taxon>
        <taxon>Trichomonas</taxon>
    </lineage>
</organism>
<dbReference type="GO" id="GO:0000981">
    <property type="term" value="F:DNA-binding transcription factor activity, RNA polymerase II-specific"/>
    <property type="evidence" value="ECO:0000318"/>
    <property type="project" value="GO_Central"/>
</dbReference>
<dbReference type="InterPro" id="IPR036388">
    <property type="entry name" value="WH-like_DNA-bd_sf"/>
</dbReference>
<evidence type="ECO:0000256" key="4">
    <source>
        <dbReference type="ARBA" id="ARBA00023163"/>
    </source>
</evidence>
<evidence type="ECO:0000256" key="5">
    <source>
        <dbReference type="RuleBase" id="RU003796"/>
    </source>
</evidence>
<name>A2E7Y9_TRIV3</name>
<dbReference type="Pfam" id="PF02319">
    <property type="entry name" value="WHD_E2F_TDP"/>
    <property type="match status" value="1"/>
</dbReference>
<dbReference type="InterPro" id="IPR003316">
    <property type="entry name" value="E2F_WHTH_DNA-bd_dom"/>
</dbReference>
<dbReference type="RefSeq" id="XP_001323438.1">
    <property type="nucleotide sequence ID" value="XM_001323403.1"/>
</dbReference>
<evidence type="ECO:0000256" key="1">
    <source>
        <dbReference type="ARBA" id="ARBA00010940"/>
    </source>
</evidence>
<gene>
    <name evidence="7" type="ORF">TVAG_127220</name>
</gene>
<reference evidence="7" key="2">
    <citation type="journal article" date="2007" name="Science">
        <title>Draft genome sequence of the sexually transmitted pathogen Trichomonas vaginalis.</title>
        <authorList>
            <person name="Carlton J.M."/>
            <person name="Hirt R.P."/>
            <person name="Silva J.C."/>
            <person name="Delcher A.L."/>
            <person name="Schatz M."/>
            <person name="Zhao Q."/>
            <person name="Wortman J.R."/>
            <person name="Bidwell S.L."/>
            <person name="Alsmark U.C.M."/>
            <person name="Besteiro S."/>
            <person name="Sicheritz-Ponten T."/>
            <person name="Noel C.J."/>
            <person name="Dacks J.B."/>
            <person name="Foster P.G."/>
            <person name="Simillion C."/>
            <person name="Van de Peer Y."/>
            <person name="Miranda-Saavedra D."/>
            <person name="Barton G.J."/>
            <person name="Westrop G.D."/>
            <person name="Mueller S."/>
            <person name="Dessi D."/>
            <person name="Fiori P.L."/>
            <person name="Ren Q."/>
            <person name="Paulsen I."/>
            <person name="Zhang H."/>
            <person name="Bastida-Corcuera F.D."/>
            <person name="Simoes-Barbosa A."/>
            <person name="Brown M.T."/>
            <person name="Hayes R.D."/>
            <person name="Mukherjee M."/>
            <person name="Okumura C.Y."/>
            <person name="Schneider R."/>
            <person name="Smith A.J."/>
            <person name="Vanacova S."/>
            <person name="Villalvazo M."/>
            <person name="Haas B.J."/>
            <person name="Pertea M."/>
            <person name="Feldblyum T.V."/>
            <person name="Utterback T.R."/>
            <person name="Shu C.L."/>
            <person name="Osoegawa K."/>
            <person name="de Jong P.J."/>
            <person name="Hrdy I."/>
            <person name="Horvathova L."/>
            <person name="Zubacova Z."/>
            <person name="Dolezal P."/>
            <person name="Malik S.B."/>
            <person name="Logsdon J.M. Jr."/>
            <person name="Henze K."/>
            <person name="Gupta A."/>
            <person name="Wang C.C."/>
            <person name="Dunne R.L."/>
            <person name="Upcroft J.A."/>
            <person name="Upcroft P."/>
            <person name="White O."/>
            <person name="Salzberg S.L."/>
            <person name="Tang P."/>
            <person name="Chiu C.-H."/>
            <person name="Lee Y.-S."/>
            <person name="Embley T.M."/>
            <person name="Coombs G.H."/>
            <person name="Mottram J.C."/>
            <person name="Tachezy J."/>
            <person name="Fraser-Liggett C.M."/>
            <person name="Johnson P.J."/>
        </authorList>
    </citation>
    <scope>NUCLEOTIDE SEQUENCE [LARGE SCALE GENOMIC DNA]</scope>
    <source>
        <strain evidence="7">G3</strain>
    </source>
</reference>
<dbReference type="KEGG" id="tva:4769168"/>
<dbReference type="OrthoDB" id="5318at2759"/>
<evidence type="ECO:0000313" key="8">
    <source>
        <dbReference type="Proteomes" id="UP000001542"/>
    </source>
</evidence>
<dbReference type="EMBL" id="DS113323">
    <property type="protein sequence ID" value="EAY11215.1"/>
    <property type="molecule type" value="Genomic_DNA"/>
</dbReference>
<accession>A2E7Y9</accession>
<keyword evidence="8" id="KW-1185">Reference proteome</keyword>
<evidence type="ECO:0000256" key="3">
    <source>
        <dbReference type="ARBA" id="ARBA00023125"/>
    </source>
</evidence>
<evidence type="ECO:0000313" key="7">
    <source>
        <dbReference type="EMBL" id="EAY11215.1"/>
    </source>
</evidence>
<sequence>MTKLSTYLGFHKRRFYDAINILDAIGCCTRMDNDTFLWNGLSNVNTFIQHLVEQNSVYSEKQELAKILPEQDVINLKIMTQQFILCFIALQYQQLNIKEVSNYFSRNSDHFKTIVCKLYQITHVLTSIGIIDKTKKSGEYKISDNLIFPMTDTYPFSIPALLKRQVPWNYCSKVIEERRTEYRKYQNKDLE</sequence>
<dbReference type="FunFam" id="1.10.10.10:FF:001755">
    <property type="entry name" value="Uncharacterized protein"/>
    <property type="match status" value="1"/>
</dbReference>
<dbReference type="InterPro" id="IPR015633">
    <property type="entry name" value="E2F"/>
</dbReference>
<dbReference type="PANTHER" id="PTHR12081">
    <property type="entry name" value="TRANSCRIPTION FACTOR E2F"/>
    <property type="match status" value="1"/>
</dbReference>
<dbReference type="VEuPathDB" id="TrichDB:TVAGG3_0213590"/>
<dbReference type="InterPro" id="IPR036390">
    <property type="entry name" value="WH_DNA-bd_sf"/>
</dbReference>
<evidence type="ECO:0000259" key="6">
    <source>
        <dbReference type="Pfam" id="PF02319"/>
    </source>
</evidence>
<reference evidence="7" key="1">
    <citation type="submission" date="2006-10" db="EMBL/GenBank/DDBJ databases">
        <authorList>
            <person name="Amadeo P."/>
            <person name="Zhao Q."/>
            <person name="Wortman J."/>
            <person name="Fraser-Liggett C."/>
            <person name="Carlton J."/>
        </authorList>
    </citation>
    <scope>NUCLEOTIDE SEQUENCE</scope>
    <source>
        <strain evidence="7">G3</strain>
    </source>
</reference>
<comment type="similarity">
    <text evidence="1 5">Belongs to the E2F/DP family.</text>
</comment>